<name>A0ACB8AW45_9AGAM</name>
<keyword evidence="2" id="KW-1185">Reference proteome</keyword>
<gene>
    <name evidence="1" type="ORF">BV22DRAFT_1115543</name>
</gene>
<comment type="caution">
    <text evidence="1">The sequence shown here is derived from an EMBL/GenBank/DDBJ whole genome shotgun (WGS) entry which is preliminary data.</text>
</comment>
<keyword evidence="1" id="KW-0378">Hydrolase</keyword>
<accession>A0ACB8AW45</accession>
<organism evidence="1 2">
    <name type="scientific">Leucogyrophana mollusca</name>
    <dbReference type="NCBI Taxonomy" id="85980"/>
    <lineage>
        <taxon>Eukaryota</taxon>
        <taxon>Fungi</taxon>
        <taxon>Dikarya</taxon>
        <taxon>Basidiomycota</taxon>
        <taxon>Agaricomycotina</taxon>
        <taxon>Agaricomycetes</taxon>
        <taxon>Agaricomycetidae</taxon>
        <taxon>Boletales</taxon>
        <taxon>Boletales incertae sedis</taxon>
        <taxon>Leucogyrophana</taxon>
    </lineage>
</organism>
<evidence type="ECO:0000313" key="1">
    <source>
        <dbReference type="EMBL" id="KAH7917450.1"/>
    </source>
</evidence>
<dbReference type="EMBL" id="MU267058">
    <property type="protein sequence ID" value="KAH7917450.1"/>
    <property type="molecule type" value="Genomic_DNA"/>
</dbReference>
<evidence type="ECO:0000313" key="2">
    <source>
        <dbReference type="Proteomes" id="UP000790709"/>
    </source>
</evidence>
<proteinExistence type="predicted"/>
<protein>
    <submittedName>
        <fullName evidence="1">P-loop containing nucleoside triphosphate hydrolase protein</fullName>
    </submittedName>
</protein>
<dbReference type="Proteomes" id="UP000790709">
    <property type="component" value="Unassembled WGS sequence"/>
</dbReference>
<sequence>MAPKKLRTAKLDLSSAAEPPTKKLRPSNPPIFDLSTSQPRSQPQPQPTKRTDVKGKGKGKATQLPEDGSDDEDDRLWVDKYEPTVEADLAVHKRKVEDVRRWLIEAFDGGKLRKYRRILALTGPAGTAKTTTIRVLARELGFEILEWRNSMSDRGGPGDGLGFGDDSGGGGGEALFDKFQAFLTRASACHNVFSSNTNTDAPGPSQSQPQSQPRPTPTQASNTPMQTQTHPNSHRHIILLEDLPNLLHLPTQARFHTALAALCAPSSPTPAPPPIVLIISDSGLRGEDDTDAWDGRWQRKTLEVLDVRNVLGPELLGGPYVTRIGFNPIAPTLMTKALQALLAAHASPVPRDVLDIIVGSSNGDIRSAVMALQFACVAALPASRAKVKSKKSRAGGGAGGGGGSARAVLEAVTRREQSLVLFHLMGRVLYNKRKNDPPSSHLSTKDAAKEREADAQLADPPRLPEWLAQHERRASRVCVETLVADSPIDASLFGLYIHQNYTQFCEDVDECAGVCEGLSWVDWIGGHHSTPTPHAFPTLALSTLHALPSPVARRSQKVCKPAWFGVRRAEGEACEGVGDVMEWLASEGGGVGGLAPSGWSHATIATELGGWLRAVASQPQPSSHPPRSHRLFSHLPWTSGVGGGGEVLEEDEEGAGEDEEDGNVGVRGRGEEREGGAGWWAEEDDIEDVE</sequence>
<reference evidence="1" key="1">
    <citation type="journal article" date="2021" name="New Phytol.">
        <title>Evolutionary innovations through gain and loss of genes in the ectomycorrhizal Boletales.</title>
        <authorList>
            <person name="Wu G."/>
            <person name="Miyauchi S."/>
            <person name="Morin E."/>
            <person name="Kuo A."/>
            <person name="Drula E."/>
            <person name="Varga T."/>
            <person name="Kohler A."/>
            <person name="Feng B."/>
            <person name="Cao Y."/>
            <person name="Lipzen A."/>
            <person name="Daum C."/>
            <person name="Hundley H."/>
            <person name="Pangilinan J."/>
            <person name="Johnson J."/>
            <person name="Barry K."/>
            <person name="LaButti K."/>
            <person name="Ng V."/>
            <person name="Ahrendt S."/>
            <person name="Min B."/>
            <person name="Choi I.G."/>
            <person name="Park H."/>
            <person name="Plett J.M."/>
            <person name="Magnuson J."/>
            <person name="Spatafora J.W."/>
            <person name="Nagy L.G."/>
            <person name="Henrissat B."/>
            <person name="Grigoriev I.V."/>
            <person name="Yang Z.L."/>
            <person name="Xu J."/>
            <person name="Martin F.M."/>
        </authorList>
    </citation>
    <scope>NUCLEOTIDE SEQUENCE</scope>
    <source>
        <strain evidence="1">KUC20120723A-06</strain>
    </source>
</reference>